<dbReference type="Proteomes" id="UP000887013">
    <property type="component" value="Unassembled WGS sequence"/>
</dbReference>
<comment type="caution">
    <text evidence="2">The sequence shown here is derived from an EMBL/GenBank/DDBJ whole genome shotgun (WGS) entry which is preliminary data.</text>
</comment>
<protein>
    <submittedName>
        <fullName evidence="2">Uncharacterized protein</fullName>
    </submittedName>
</protein>
<keyword evidence="3" id="KW-1185">Reference proteome</keyword>
<evidence type="ECO:0000256" key="1">
    <source>
        <dbReference type="SAM" id="MobiDB-lite"/>
    </source>
</evidence>
<feature type="compositionally biased region" description="Acidic residues" evidence="1">
    <location>
        <begin position="31"/>
        <end position="40"/>
    </location>
</feature>
<feature type="region of interest" description="Disordered" evidence="1">
    <location>
        <begin position="1"/>
        <end position="41"/>
    </location>
</feature>
<dbReference type="AlphaFoldDB" id="A0A8X6PTL0"/>
<organism evidence="2 3">
    <name type="scientific">Nephila pilipes</name>
    <name type="common">Giant wood spider</name>
    <name type="synonym">Nephila maculata</name>
    <dbReference type="NCBI Taxonomy" id="299642"/>
    <lineage>
        <taxon>Eukaryota</taxon>
        <taxon>Metazoa</taxon>
        <taxon>Ecdysozoa</taxon>
        <taxon>Arthropoda</taxon>
        <taxon>Chelicerata</taxon>
        <taxon>Arachnida</taxon>
        <taxon>Araneae</taxon>
        <taxon>Araneomorphae</taxon>
        <taxon>Entelegynae</taxon>
        <taxon>Araneoidea</taxon>
        <taxon>Nephilidae</taxon>
        <taxon>Nephila</taxon>
    </lineage>
</organism>
<name>A0A8X6PTL0_NEPPI</name>
<gene>
    <name evidence="2" type="ORF">NPIL_250441</name>
</gene>
<evidence type="ECO:0000313" key="3">
    <source>
        <dbReference type="Proteomes" id="UP000887013"/>
    </source>
</evidence>
<dbReference type="OrthoDB" id="6441826at2759"/>
<accession>A0A8X6PTL0</accession>
<sequence>MIGQDKQKHNLGSIDEGYDTCPPTPTNFEDGAIDESEDESDRNILNKASIEDDKDTPDHILNKTFIIENEDELEGLEVTGAPQPDIAIYKQVDECVRKNTLSTLLNTRCQTNTSHLYSNETVAEGIIKKSLELIALRKDKKILFGMPCNVFSENTSLIDHLVRSLNTIKIEELSTYERNQLNLLSSKISSLVSTGIYMSEGALKLLPPDLLEKRNNYLSNLKQIVCDSIENDKKDGVILERDNGLYYIQCPEDSVITPAKFLSNPEFQNLDGALKIGEGDDVIRIQDGKYHDIKGRFQMTFPISNSEKIVITLSSEKADKPENASSFGKIMVHMDDKSCEIFSKYLKELEKEPRISKVVEAAKSFVEEKNGKQSEPFSVLEEVGAPKCANCGHHH</sequence>
<reference evidence="2" key="1">
    <citation type="submission" date="2020-08" db="EMBL/GenBank/DDBJ databases">
        <title>Multicomponent nature underlies the extraordinary mechanical properties of spider dragline silk.</title>
        <authorList>
            <person name="Kono N."/>
            <person name="Nakamura H."/>
            <person name="Mori M."/>
            <person name="Yoshida Y."/>
            <person name="Ohtoshi R."/>
            <person name="Malay A.D."/>
            <person name="Moran D.A.P."/>
            <person name="Tomita M."/>
            <person name="Numata K."/>
            <person name="Arakawa K."/>
        </authorList>
    </citation>
    <scope>NUCLEOTIDE SEQUENCE</scope>
</reference>
<dbReference type="EMBL" id="BMAW01120318">
    <property type="protein sequence ID" value="GFT88612.1"/>
    <property type="molecule type" value="Genomic_DNA"/>
</dbReference>
<proteinExistence type="predicted"/>
<evidence type="ECO:0000313" key="2">
    <source>
        <dbReference type="EMBL" id="GFT88612.1"/>
    </source>
</evidence>